<dbReference type="InterPro" id="IPR029043">
    <property type="entry name" value="GcvT/YgfZ_C"/>
</dbReference>
<dbReference type="EMBL" id="BDCO01000002">
    <property type="protein sequence ID" value="GAT33129.1"/>
    <property type="molecule type" value="Genomic_DNA"/>
</dbReference>
<dbReference type="InterPro" id="IPR013977">
    <property type="entry name" value="GcvT_C"/>
</dbReference>
<dbReference type="Gene3D" id="3.30.1360.120">
    <property type="entry name" value="Probable tRNA modification gtpase trme, domain 1"/>
    <property type="match status" value="1"/>
</dbReference>
<feature type="domain" description="GCVT N-terminal" evidence="8">
    <location>
        <begin position="1"/>
        <end position="234"/>
    </location>
</feature>
<evidence type="ECO:0000256" key="4">
    <source>
        <dbReference type="ARBA" id="ARBA00022679"/>
    </source>
</evidence>
<evidence type="ECO:0000256" key="7">
    <source>
        <dbReference type="PIRSR" id="PIRSR006487-1"/>
    </source>
</evidence>
<dbReference type="InterPro" id="IPR006223">
    <property type="entry name" value="GcvT"/>
</dbReference>
<evidence type="ECO:0000256" key="2">
    <source>
        <dbReference type="ARBA" id="ARBA00012616"/>
    </source>
</evidence>
<evidence type="ECO:0000256" key="1">
    <source>
        <dbReference type="ARBA" id="ARBA00008609"/>
    </source>
</evidence>
<keyword evidence="10" id="KW-0489">Methyltransferase</keyword>
<dbReference type="Proteomes" id="UP000076023">
    <property type="component" value="Unassembled WGS sequence"/>
</dbReference>
<dbReference type="NCBIfam" id="NF001567">
    <property type="entry name" value="PRK00389.1"/>
    <property type="match status" value="1"/>
</dbReference>
<dbReference type="AlphaFoldDB" id="A0A146G5S9"/>
<proteinExistence type="inferred from homology"/>
<dbReference type="FunFam" id="3.30.70.1400:FF:000001">
    <property type="entry name" value="Aminomethyltransferase"/>
    <property type="match status" value="1"/>
</dbReference>
<organism evidence="10 11">
    <name type="scientific">Terrimicrobium sacchariphilum</name>
    <dbReference type="NCBI Taxonomy" id="690879"/>
    <lineage>
        <taxon>Bacteria</taxon>
        <taxon>Pseudomonadati</taxon>
        <taxon>Verrucomicrobiota</taxon>
        <taxon>Terrimicrobiia</taxon>
        <taxon>Terrimicrobiales</taxon>
        <taxon>Terrimicrobiaceae</taxon>
        <taxon>Terrimicrobium</taxon>
    </lineage>
</organism>
<evidence type="ECO:0000259" key="9">
    <source>
        <dbReference type="Pfam" id="PF08669"/>
    </source>
</evidence>
<keyword evidence="4 10" id="KW-0808">Transferase</keyword>
<dbReference type="GO" id="GO:0004047">
    <property type="term" value="F:aminomethyltransferase activity"/>
    <property type="evidence" value="ECO:0007669"/>
    <property type="project" value="UniProtKB-EC"/>
</dbReference>
<dbReference type="Pfam" id="PF01571">
    <property type="entry name" value="GCV_T"/>
    <property type="match status" value="1"/>
</dbReference>
<evidence type="ECO:0000256" key="5">
    <source>
        <dbReference type="ARBA" id="ARBA00031395"/>
    </source>
</evidence>
<gene>
    <name evidence="10" type="ORF">TSACC_21538</name>
</gene>
<dbReference type="InterPro" id="IPR006222">
    <property type="entry name" value="GCVT_N"/>
</dbReference>
<dbReference type="InterPro" id="IPR028896">
    <property type="entry name" value="GcvT/YgfZ/DmdA"/>
</dbReference>
<dbReference type="GO" id="GO:0006546">
    <property type="term" value="P:glycine catabolic process"/>
    <property type="evidence" value="ECO:0007669"/>
    <property type="project" value="InterPro"/>
</dbReference>
<dbReference type="Pfam" id="PF08669">
    <property type="entry name" value="GCV_T_C"/>
    <property type="match status" value="1"/>
</dbReference>
<dbReference type="SUPFAM" id="SSF103025">
    <property type="entry name" value="Folate-binding domain"/>
    <property type="match status" value="1"/>
</dbReference>
<dbReference type="GO" id="GO:0005829">
    <property type="term" value="C:cytosol"/>
    <property type="evidence" value="ECO:0007669"/>
    <property type="project" value="TreeGrafter"/>
</dbReference>
<dbReference type="GO" id="GO:0005960">
    <property type="term" value="C:glycine cleavage complex"/>
    <property type="evidence" value="ECO:0007669"/>
    <property type="project" value="InterPro"/>
</dbReference>
<dbReference type="FunCoup" id="A0A146G5S9">
    <property type="interactions" value="530"/>
</dbReference>
<name>A0A146G5S9_TERSA</name>
<comment type="catalytic activity">
    <reaction evidence="6">
        <text>N(6)-[(R)-S(8)-aminomethyldihydrolipoyl]-L-lysyl-[protein] + (6S)-5,6,7,8-tetrahydrofolate = N(6)-[(R)-dihydrolipoyl]-L-lysyl-[protein] + (6R)-5,10-methylene-5,6,7,8-tetrahydrofolate + NH4(+)</text>
        <dbReference type="Rhea" id="RHEA:16945"/>
        <dbReference type="Rhea" id="RHEA-COMP:10475"/>
        <dbReference type="Rhea" id="RHEA-COMP:10492"/>
        <dbReference type="ChEBI" id="CHEBI:15636"/>
        <dbReference type="ChEBI" id="CHEBI:28938"/>
        <dbReference type="ChEBI" id="CHEBI:57453"/>
        <dbReference type="ChEBI" id="CHEBI:83100"/>
        <dbReference type="ChEBI" id="CHEBI:83143"/>
        <dbReference type="EC" id="2.1.2.10"/>
    </reaction>
</comment>
<sequence length="337" mass="36517">MVDFAGWEMPVQYTGILQEHSTVRTACGAFDISHMGEFFVSGAGSVAWLDGLLTNKVAALEIGQAQYSLMLNEQGGVIDDLIVYRMGEESFLIIVNAAKIDEDEAWMRKHLVPGIEFANKSDDYAALAIQGPKSGAVYEALFGQPLPEQRNRIVVHGDIYAVITGYTGEVGFEIVVPATKAAEYWDKVLAAGAVPAGLGARDTLRLEMCYPLNGSDLSPEHTPLEAGLGFFVDVLKGDFIGRERLLEQKSKGLTQRLSAIEVIGKCPPIRSHYPVLAFGKKVAETTSGALSPSLQKGIALAYLPIELAKVGQELEIEVRGKAYSAVVVKKPFYQPKP</sequence>
<dbReference type="GO" id="GO:0032259">
    <property type="term" value="P:methylation"/>
    <property type="evidence" value="ECO:0007669"/>
    <property type="project" value="UniProtKB-KW"/>
</dbReference>
<dbReference type="GO" id="GO:0008483">
    <property type="term" value="F:transaminase activity"/>
    <property type="evidence" value="ECO:0007669"/>
    <property type="project" value="UniProtKB-KW"/>
</dbReference>
<dbReference type="PANTHER" id="PTHR43757">
    <property type="entry name" value="AMINOMETHYLTRANSFERASE"/>
    <property type="match status" value="1"/>
</dbReference>
<dbReference type="InterPro" id="IPR027266">
    <property type="entry name" value="TrmE/GcvT-like"/>
</dbReference>
<reference evidence="11" key="1">
    <citation type="journal article" date="2017" name="Genome Announc.">
        <title>Draft Genome Sequence of Terrimicrobium sacchariphilum NM-5T, a Facultative Anaerobic Soil Bacterium of the Class Spartobacteria.</title>
        <authorList>
            <person name="Qiu Y.L."/>
            <person name="Tourlousse D.M."/>
            <person name="Matsuura N."/>
            <person name="Ohashi A."/>
            <person name="Sekiguchi Y."/>
        </authorList>
    </citation>
    <scope>NUCLEOTIDE SEQUENCE [LARGE SCALE GENOMIC DNA]</scope>
    <source>
        <strain evidence="11">NM-5</strain>
    </source>
</reference>
<dbReference type="PIRSF" id="PIRSF006487">
    <property type="entry name" value="GcvT"/>
    <property type="match status" value="1"/>
</dbReference>
<evidence type="ECO:0000313" key="11">
    <source>
        <dbReference type="Proteomes" id="UP000076023"/>
    </source>
</evidence>
<dbReference type="SUPFAM" id="SSF101790">
    <property type="entry name" value="Aminomethyltransferase beta-barrel domain"/>
    <property type="match status" value="1"/>
</dbReference>
<dbReference type="InParanoid" id="A0A146G5S9"/>
<evidence type="ECO:0000259" key="8">
    <source>
        <dbReference type="Pfam" id="PF01571"/>
    </source>
</evidence>
<dbReference type="NCBIfam" id="TIGR00528">
    <property type="entry name" value="gcvT"/>
    <property type="match status" value="1"/>
</dbReference>
<dbReference type="EC" id="2.1.2.10" evidence="2"/>
<comment type="caution">
    <text evidence="10">The sequence shown here is derived from an EMBL/GenBank/DDBJ whole genome shotgun (WGS) entry which is preliminary data.</text>
</comment>
<dbReference type="GO" id="GO:0008168">
    <property type="term" value="F:methyltransferase activity"/>
    <property type="evidence" value="ECO:0007669"/>
    <property type="project" value="UniProtKB-KW"/>
</dbReference>
<feature type="binding site" evidence="7">
    <location>
        <position position="173"/>
    </location>
    <ligand>
        <name>substrate</name>
    </ligand>
</feature>
<keyword evidence="3" id="KW-0032">Aminotransferase</keyword>
<dbReference type="STRING" id="690879.TSACC_21538"/>
<dbReference type="PANTHER" id="PTHR43757:SF2">
    <property type="entry name" value="AMINOMETHYLTRANSFERASE, MITOCHONDRIAL"/>
    <property type="match status" value="1"/>
</dbReference>
<evidence type="ECO:0000256" key="3">
    <source>
        <dbReference type="ARBA" id="ARBA00022576"/>
    </source>
</evidence>
<evidence type="ECO:0000256" key="6">
    <source>
        <dbReference type="ARBA" id="ARBA00047665"/>
    </source>
</evidence>
<accession>A0A146G5S9</accession>
<protein>
    <recommendedName>
        <fullName evidence="2">aminomethyltransferase</fullName>
        <ecNumber evidence="2">2.1.2.10</ecNumber>
    </recommendedName>
    <alternativeName>
        <fullName evidence="5">Glycine cleavage system T protein</fullName>
    </alternativeName>
</protein>
<evidence type="ECO:0000313" key="10">
    <source>
        <dbReference type="EMBL" id="GAT33129.1"/>
    </source>
</evidence>
<comment type="similarity">
    <text evidence="1">Belongs to the GcvT family.</text>
</comment>
<keyword evidence="11" id="KW-1185">Reference proteome</keyword>
<feature type="domain" description="Aminomethyltransferase C-terminal" evidence="9">
    <location>
        <begin position="256"/>
        <end position="333"/>
    </location>
</feature>